<feature type="domain" description="Protein kinase" evidence="14">
    <location>
        <begin position="414"/>
        <end position="709"/>
    </location>
</feature>
<dbReference type="GO" id="GO:0004672">
    <property type="term" value="F:protein kinase activity"/>
    <property type="evidence" value="ECO:0007669"/>
    <property type="project" value="InterPro"/>
</dbReference>
<dbReference type="InterPro" id="IPR046959">
    <property type="entry name" value="PRK1-6/SRF4-like"/>
</dbReference>
<keyword evidence="10" id="KW-0325">Glycoprotein</keyword>
<dbReference type="Pfam" id="PF00560">
    <property type="entry name" value="LRR_1"/>
    <property type="match status" value="5"/>
</dbReference>
<dbReference type="InterPro" id="IPR011009">
    <property type="entry name" value="Kinase-like_dom_sf"/>
</dbReference>
<evidence type="ECO:0000256" key="13">
    <source>
        <dbReference type="SAM" id="SignalP"/>
    </source>
</evidence>
<dbReference type="PROSITE" id="PS50011">
    <property type="entry name" value="PROTEIN_KINASE_DOM"/>
    <property type="match status" value="1"/>
</dbReference>
<dbReference type="Pfam" id="PF08263">
    <property type="entry name" value="LRRNT_2"/>
    <property type="match status" value="1"/>
</dbReference>
<dbReference type="PROSITE" id="PS00108">
    <property type="entry name" value="PROTEIN_KINASE_ST"/>
    <property type="match status" value="1"/>
</dbReference>
<comment type="subcellular location">
    <subcellularLocation>
        <location evidence="1">Membrane</location>
        <topology evidence="1">Single-pass membrane protein</topology>
    </subcellularLocation>
</comment>
<evidence type="ECO:0000256" key="4">
    <source>
        <dbReference type="ARBA" id="ARBA00022614"/>
    </source>
</evidence>
<evidence type="ECO:0000313" key="16">
    <source>
        <dbReference type="Proteomes" id="UP000317650"/>
    </source>
</evidence>
<dbReference type="FunFam" id="3.80.10.10:FF:000275">
    <property type="entry name" value="Leucine-rich repeat receptor-like protein kinase"/>
    <property type="match status" value="1"/>
</dbReference>
<keyword evidence="8 12" id="KW-1133">Transmembrane helix</keyword>
<dbReference type="Gene3D" id="3.30.200.20">
    <property type="entry name" value="Phosphorylase Kinase, domain 1"/>
    <property type="match status" value="1"/>
</dbReference>
<dbReference type="GO" id="GO:0016020">
    <property type="term" value="C:membrane"/>
    <property type="evidence" value="ECO:0007669"/>
    <property type="project" value="UniProtKB-SubCell"/>
</dbReference>
<sequence length="715" mass="77030">MELQVTQAPLWVLLLLLLLLSGAWFAPSDALNEEGLALLSFKSCMQEDPGASLANWNSSGDDPCSWNGISCKEGKVVSISLPKNRLLGSLPSFLGSLSSLRHINLRSNRLQGSLPSGLFAAAGGLQSLVLYGNSFSGPIPPEVGNLSFLQILDLSQNLLSGAIPASMLRCKRLKALDLSHNNLTSSLPVGFGTNLTALEKLSLSYNGLNGSIPSDLGNLSSLRGTVDLSHNLFSGPVPASLGDLPERVYIDLGFNNLSGSIPQNGALVNRGPTAFIGNPGLCGPPLKNPCSSSGTASSGASTFPSLPSDHSPQASEADSSKSRNGPSKNVVIAIVVSDVVAIGLMALFFFFCYRRAVSSKSKAEAENSSRDAKGGKKYLCWGKDGTESPAEDAEQFDLIPLDKQVHFDLDELLKGSAFVLGKSGIGIVYKVVLENGLTLAVRRLGDGGSQRFKDFQTEVEAIGKVRHPNIVLLRAYYWSVDEKLLIYDYIPNGNLSNAIHGNAGISPLSWDVRLKIMKGVAKGLAFLHEFSPKKYVHGDIKPSNILLGPDMEPYISDFGLGHLANMETGTPSIYSDGKATEKQQSPISNVSVSPVWSNALFYQAPEALKSLRPSQKWDIYSYGVILLELICGRSPVALMETSDMDLVRWVQISIEEKKTLLDVVDPYLTRELEREDEVTAVLKIALACVQFNPESRPSLRHVVDSLERLTKLSNA</sequence>
<dbReference type="SUPFAM" id="SSF52058">
    <property type="entry name" value="L domain-like"/>
    <property type="match status" value="1"/>
</dbReference>
<feature type="chain" id="PRO_5020301294" description="Protein kinase domain-containing protein" evidence="13">
    <location>
        <begin position="31"/>
        <end position="715"/>
    </location>
</feature>
<organism evidence="15 16">
    <name type="scientific">Musa balbisiana</name>
    <name type="common">Banana</name>
    <dbReference type="NCBI Taxonomy" id="52838"/>
    <lineage>
        <taxon>Eukaryota</taxon>
        <taxon>Viridiplantae</taxon>
        <taxon>Streptophyta</taxon>
        <taxon>Embryophyta</taxon>
        <taxon>Tracheophyta</taxon>
        <taxon>Spermatophyta</taxon>
        <taxon>Magnoliopsida</taxon>
        <taxon>Liliopsida</taxon>
        <taxon>Zingiberales</taxon>
        <taxon>Musaceae</taxon>
        <taxon>Musa</taxon>
    </lineage>
</organism>
<evidence type="ECO:0000256" key="10">
    <source>
        <dbReference type="ARBA" id="ARBA00023180"/>
    </source>
</evidence>
<protein>
    <recommendedName>
        <fullName evidence="14">Protein kinase domain-containing protein</fullName>
    </recommendedName>
</protein>
<evidence type="ECO:0000256" key="2">
    <source>
        <dbReference type="ARBA" id="ARBA00008684"/>
    </source>
</evidence>
<evidence type="ECO:0000256" key="8">
    <source>
        <dbReference type="ARBA" id="ARBA00022989"/>
    </source>
</evidence>
<dbReference type="InterPro" id="IPR000719">
    <property type="entry name" value="Prot_kinase_dom"/>
</dbReference>
<dbReference type="SMART" id="SM00369">
    <property type="entry name" value="LRR_TYP"/>
    <property type="match status" value="4"/>
</dbReference>
<dbReference type="InterPro" id="IPR001611">
    <property type="entry name" value="Leu-rich_rpt"/>
</dbReference>
<dbReference type="EMBL" id="PYDT01000004">
    <property type="protein sequence ID" value="THU62965.1"/>
    <property type="molecule type" value="Genomic_DNA"/>
</dbReference>
<keyword evidence="16" id="KW-1185">Reference proteome</keyword>
<dbReference type="GO" id="GO:0005524">
    <property type="term" value="F:ATP binding"/>
    <property type="evidence" value="ECO:0007669"/>
    <property type="project" value="InterPro"/>
</dbReference>
<keyword evidence="3" id="KW-0597">Phosphoprotein</keyword>
<dbReference type="InterPro" id="IPR013210">
    <property type="entry name" value="LRR_N_plant-typ"/>
</dbReference>
<comment type="caution">
    <text evidence="15">The sequence shown here is derived from an EMBL/GenBank/DDBJ whole genome shotgun (WGS) entry which is preliminary data.</text>
</comment>
<evidence type="ECO:0000256" key="1">
    <source>
        <dbReference type="ARBA" id="ARBA00004167"/>
    </source>
</evidence>
<evidence type="ECO:0000259" key="14">
    <source>
        <dbReference type="PROSITE" id="PS50011"/>
    </source>
</evidence>
<evidence type="ECO:0000256" key="7">
    <source>
        <dbReference type="ARBA" id="ARBA00022737"/>
    </source>
</evidence>
<dbReference type="PANTHER" id="PTHR48007">
    <property type="entry name" value="LEUCINE-RICH REPEAT RECEPTOR-LIKE PROTEIN KINASE PXC1"/>
    <property type="match status" value="1"/>
</dbReference>
<comment type="similarity">
    <text evidence="2">Belongs to the protein kinase superfamily. Ser/Thr protein kinase family.</text>
</comment>
<dbReference type="Pfam" id="PF00069">
    <property type="entry name" value="Pkinase"/>
    <property type="match status" value="1"/>
</dbReference>
<dbReference type="FunFam" id="3.30.200.20:FF:000467">
    <property type="entry name" value="Leucine-rich repeat receptor-like protein kinase"/>
    <property type="match status" value="1"/>
</dbReference>
<dbReference type="PANTHER" id="PTHR48007:SF83">
    <property type="entry name" value="PROTEIN KINASE DOMAIN-CONTAINING PROTEIN"/>
    <property type="match status" value="1"/>
</dbReference>
<accession>A0A4S8JM53</accession>
<feature type="signal peptide" evidence="13">
    <location>
        <begin position="1"/>
        <end position="30"/>
    </location>
</feature>
<dbReference type="SUPFAM" id="SSF56112">
    <property type="entry name" value="Protein kinase-like (PK-like)"/>
    <property type="match status" value="1"/>
</dbReference>
<dbReference type="Gene3D" id="1.10.510.10">
    <property type="entry name" value="Transferase(Phosphotransferase) domain 1"/>
    <property type="match status" value="1"/>
</dbReference>
<proteinExistence type="inferred from homology"/>
<feature type="region of interest" description="Disordered" evidence="11">
    <location>
        <begin position="293"/>
        <end position="325"/>
    </location>
</feature>
<evidence type="ECO:0000313" key="15">
    <source>
        <dbReference type="EMBL" id="THU62965.1"/>
    </source>
</evidence>
<dbReference type="InterPro" id="IPR008271">
    <property type="entry name" value="Ser/Thr_kinase_AS"/>
</dbReference>
<keyword evidence="9 12" id="KW-0472">Membrane</keyword>
<feature type="compositionally biased region" description="Polar residues" evidence="11">
    <location>
        <begin position="303"/>
        <end position="325"/>
    </location>
</feature>
<dbReference type="STRING" id="52838.A0A4S8JM53"/>
<name>A0A4S8JM53_MUSBA</name>
<keyword evidence="4" id="KW-0433">Leucine-rich repeat</keyword>
<dbReference type="InterPro" id="IPR003591">
    <property type="entry name" value="Leu-rich_rpt_typical-subtyp"/>
</dbReference>
<evidence type="ECO:0000256" key="12">
    <source>
        <dbReference type="SAM" id="Phobius"/>
    </source>
</evidence>
<keyword evidence="5 12" id="KW-0812">Transmembrane</keyword>
<reference evidence="15 16" key="1">
    <citation type="journal article" date="2019" name="Nat. Plants">
        <title>Genome sequencing of Musa balbisiana reveals subgenome evolution and function divergence in polyploid bananas.</title>
        <authorList>
            <person name="Yao X."/>
        </authorList>
    </citation>
    <scope>NUCLEOTIDE SEQUENCE [LARGE SCALE GENOMIC DNA]</scope>
    <source>
        <strain evidence="16">cv. DH-PKW</strain>
        <tissue evidence="15">Leaves</tissue>
    </source>
</reference>
<evidence type="ECO:0000256" key="3">
    <source>
        <dbReference type="ARBA" id="ARBA00022553"/>
    </source>
</evidence>
<feature type="compositionally biased region" description="Low complexity" evidence="11">
    <location>
        <begin position="293"/>
        <end position="302"/>
    </location>
</feature>
<keyword evidence="7" id="KW-0677">Repeat</keyword>
<dbReference type="CDD" id="cd14066">
    <property type="entry name" value="STKc_IRAK"/>
    <property type="match status" value="1"/>
</dbReference>
<dbReference type="SMART" id="SM00220">
    <property type="entry name" value="S_TKc"/>
    <property type="match status" value="1"/>
</dbReference>
<evidence type="ECO:0000256" key="9">
    <source>
        <dbReference type="ARBA" id="ARBA00023136"/>
    </source>
</evidence>
<dbReference type="Proteomes" id="UP000317650">
    <property type="component" value="Chromosome 1"/>
</dbReference>
<dbReference type="PRINTS" id="PR00019">
    <property type="entry name" value="LEURICHRPT"/>
</dbReference>
<gene>
    <name evidence="15" type="ORF">C4D60_Mb01t10720</name>
</gene>
<evidence type="ECO:0000256" key="11">
    <source>
        <dbReference type="SAM" id="MobiDB-lite"/>
    </source>
</evidence>
<dbReference type="InterPro" id="IPR032675">
    <property type="entry name" value="LRR_dom_sf"/>
</dbReference>
<feature type="transmembrane region" description="Helical" evidence="12">
    <location>
        <begin position="330"/>
        <end position="353"/>
    </location>
</feature>
<evidence type="ECO:0000256" key="6">
    <source>
        <dbReference type="ARBA" id="ARBA00022729"/>
    </source>
</evidence>
<keyword evidence="6 13" id="KW-0732">Signal</keyword>
<dbReference type="AlphaFoldDB" id="A0A4S8JM53"/>
<evidence type="ECO:0000256" key="5">
    <source>
        <dbReference type="ARBA" id="ARBA00022692"/>
    </source>
</evidence>
<dbReference type="Gene3D" id="3.80.10.10">
    <property type="entry name" value="Ribonuclease Inhibitor"/>
    <property type="match status" value="2"/>
</dbReference>
<dbReference type="FunFam" id="3.80.10.10:FF:000722">
    <property type="entry name" value="Leucine-rich repeat receptor-like protein kinase"/>
    <property type="match status" value="1"/>
</dbReference>